<gene>
    <name evidence="1" type="ORF">FRZ44_09380</name>
</gene>
<dbReference type="EMBL" id="CP042906">
    <property type="protein sequence ID" value="QEX15651.1"/>
    <property type="molecule type" value="Genomic_DNA"/>
</dbReference>
<reference evidence="1 2" key="1">
    <citation type="submission" date="2019-08" db="EMBL/GenBank/DDBJ databases">
        <title>Hyperibacter terrae gen. nov., sp. nov. and Hyperibacter viscosus sp. nov., two new members in the family Rhodospirillaceae isolated from the rhizosphere of Hypericum perforatum.</title>
        <authorList>
            <person name="Noviana Z."/>
        </authorList>
    </citation>
    <scope>NUCLEOTIDE SEQUENCE [LARGE SCALE GENOMIC DNA]</scope>
    <source>
        <strain evidence="1 2">R5913</strain>
    </source>
</reference>
<proteinExistence type="predicted"/>
<evidence type="ECO:0000313" key="1">
    <source>
        <dbReference type="EMBL" id="QEX15651.1"/>
    </source>
</evidence>
<accession>A0A5J6MES0</accession>
<evidence type="ECO:0000313" key="2">
    <source>
        <dbReference type="Proteomes" id="UP000326202"/>
    </source>
</evidence>
<dbReference type="AlphaFoldDB" id="A0A5J6MES0"/>
<sequence>MSEISDVHKLAGDEIMVWMDRPGGPICIKTVNSHNDPVEMAEHEAEELVEVLQKLIAKCR</sequence>
<protein>
    <submittedName>
        <fullName evidence="1">Uncharacterized protein</fullName>
    </submittedName>
</protein>
<dbReference type="RefSeq" id="WP_151176084.1">
    <property type="nucleotide sequence ID" value="NZ_CP042906.1"/>
</dbReference>
<name>A0A5J6MES0_9PROT</name>
<dbReference type="KEGG" id="htq:FRZ44_09380"/>
<organism evidence="1 2">
    <name type="scientific">Hypericibacter terrae</name>
    <dbReference type="NCBI Taxonomy" id="2602015"/>
    <lineage>
        <taxon>Bacteria</taxon>
        <taxon>Pseudomonadati</taxon>
        <taxon>Pseudomonadota</taxon>
        <taxon>Alphaproteobacteria</taxon>
        <taxon>Rhodospirillales</taxon>
        <taxon>Dongiaceae</taxon>
        <taxon>Hypericibacter</taxon>
    </lineage>
</organism>
<keyword evidence="2" id="KW-1185">Reference proteome</keyword>
<dbReference type="Proteomes" id="UP000326202">
    <property type="component" value="Chromosome"/>
</dbReference>